<dbReference type="RefSeq" id="WP_188701572.1">
    <property type="nucleotide sequence ID" value="NZ_BMLX01000001.1"/>
</dbReference>
<sequence>MKVFLVGADGFLGRHIARALLAAGHAIVPAVRQVRQPGEVEADFTRLQQAELINAMRGCEVLINCAGLFRETASARFDAVHIDGPRALYQAAVAAGVRRGVLISALGAAPHAVTAYWRSKAAGEAVLHESGLPATVIRPSLVYGEDGASTRWFVRLAQGPLALLPARRSRVQPMHVDDLAQGVVAALSDASTQGQTLAAAGPQTLDMAQYLQQLRGRGRCRVVSVGPALCNVAARVAQHWPGSLLTPESLAMLAEGNVAADAEPFARLVGRPLRQAADFVSAAARWQARIGLARCSLQAGLALVWLGTAVVSLWLFPVAGSNQLLAACHVPPPWFALMRIGAAVLDAALGVLTLLAPGRRLWQGQIALIAVYSVIVALCLPEFLVHPFGPLLKNAGLLGALFALLILEEN</sequence>
<keyword evidence="1" id="KW-0812">Transmembrane</keyword>
<feature type="domain" description="NAD-dependent epimerase/dehydratase" evidence="2">
    <location>
        <begin position="3"/>
        <end position="191"/>
    </location>
</feature>
<feature type="transmembrane region" description="Helical" evidence="1">
    <location>
        <begin position="367"/>
        <end position="385"/>
    </location>
</feature>
<feature type="transmembrane region" description="Helical" evidence="1">
    <location>
        <begin position="336"/>
        <end position="355"/>
    </location>
</feature>
<dbReference type="InterPro" id="IPR036291">
    <property type="entry name" value="NAD(P)-bd_dom_sf"/>
</dbReference>
<dbReference type="EMBL" id="BMLX01000001">
    <property type="protein sequence ID" value="GGP18025.1"/>
    <property type="molecule type" value="Genomic_DNA"/>
</dbReference>
<protein>
    <recommendedName>
        <fullName evidence="2">NAD-dependent epimerase/dehydratase domain-containing protein</fullName>
    </recommendedName>
</protein>
<accession>A0ABQ2P4G1</accession>
<gene>
    <name evidence="3" type="ORF">GCM10010970_02760</name>
</gene>
<dbReference type="InterPro" id="IPR051207">
    <property type="entry name" value="ComplexI_NDUFA9_subunit"/>
</dbReference>
<proteinExistence type="predicted"/>
<keyword evidence="4" id="KW-1185">Reference proteome</keyword>
<organism evidence="3 4">
    <name type="scientific">Silvimonas iriomotensis</name>
    <dbReference type="NCBI Taxonomy" id="449662"/>
    <lineage>
        <taxon>Bacteria</taxon>
        <taxon>Pseudomonadati</taxon>
        <taxon>Pseudomonadota</taxon>
        <taxon>Betaproteobacteria</taxon>
        <taxon>Neisseriales</taxon>
        <taxon>Chitinibacteraceae</taxon>
        <taxon>Silvimonas</taxon>
    </lineage>
</organism>
<dbReference type="InterPro" id="IPR001509">
    <property type="entry name" value="Epimerase_deHydtase"/>
</dbReference>
<dbReference type="PANTHER" id="PTHR12126:SF11">
    <property type="entry name" value="NADH DEHYDROGENASE [UBIQUINONE] 1 ALPHA SUBCOMPLEX SUBUNIT 9, MITOCHONDRIAL"/>
    <property type="match status" value="1"/>
</dbReference>
<evidence type="ECO:0000313" key="3">
    <source>
        <dbReference type="EMBL" id="GGP18025.1"/>
    </source>
</evidence>
<name>A0ABQ2P4G1_9NEIS</name>
<dbReference type="Proteomes" id="UP000637267">
    <property type="component" value="Unassembled WGS sequence"/>
</dbReference>
<dbReference type="Gene3D" id="3.40.50.720">
    <property type="entry name" value="NAD(P)-binding Rossmann-like Domain"/>
    <property type="match status" value="1"/>
</dbReference>
<dbReference type="PANTHER" id="PTHR12126">
    <property type="entry name" value="NADH-UBIQUINONE OXIDOREDUCTASE 39 KDA SUBUNIT-RELATED"/>
    <property type="match status" value="1"/>
</dbReference>
<dbReference type="InterPro" id="IPR025695">
    <property type="entry name" value="DoxX-like"/>
</dbReference>
<comment type="caution">
    <text evidence="3">The sequence shown here is derived from an EMBL/GenBank/DDBJ whole genome shotgun (WGS) entry which is preliminary data.</text>
</comment>
<evidence type="ECO:0000256" key="1">
    <source>
        <dbReference type="SAM" id="Phobius"/>
    </source>
</evidence>
<dbReference type="SUPFAM" id="SSF51735">
    <property type="entry name" value="NAD(P)-binding Rossmann-fold domains"/>
    <property type="match status" value="1"/>
</dbReference>
<keyword evidence="1" id="KW-1133">Transmembrane helix</keyword>
<evidence type="ECO:0000259" key="2">
    <source>
        <dbReference type="Pfam" id="PF01370"/>
    </source>
</evidence>
<evidence type="ECO:0000313" key="4">
    <source>
        <dbReference type="Proteomes" id="UP000637267"/>
    </source>
</evidence>
<dbReference type="Pfam" id="PF13781">
    <property type="entry name" value="DoxX_3"/>
    <property type="match status" value="1"/>
</dbReference>
<dbReference type="Pfam" id="PF01370">
    <property type="entry name" value="Epimerase"/>
    <property type="match status" value="1"/>
</dbReference>
<keyword evidence="1" id="KW-0472">Membrane</keyword>
<reference evidence="4" key="1">
    <citation type="journal article" date="2019" name="Int. J. Syst. Evol. Microbiol.">
        <title>The Global Catalogue of Microorganisms (GCM) 10K type strain sequencing project: providing services to taxonomists for standard genome sequencing and annotation.</title>
        <authorList>
            <consortium name="The Broad Institute Genomics Platform"/>
            <consortium name="The Broad Institute Genome Sequencing Center for Infectious Disease"/>
            <person name="Wu L."/>
            <person name="Ma J."/>
        </authorList>
    </citation>
    <scope>NUCLEOTIDE SEQUENCE [LARGE SCALE GENOMIC DNA]</scope>
    <source>
        <strain evidence="4">CGMCC 1.8859</strain>
    </source>
</reference>
<feature type="transmembrane region" description="Helical" evidence="1">
    <location>
        <begin position="295"/>
        <end position="316"/>
    </location>
</feature>